<dbReference type="SUPFAM" id="SSF51735">
    <property type="entry name" value="NAD(P)-binding Rossmann-fold domains"/>
    <property type="match status" value="1"/>
</dbReference>
<accession>A0A7W5DTR7</accession>
<dbReference type="AlphaFoldDB" id="A0A7W5DTR7"/>
<keyword evidence="2" id="KW-0560">Oxidoreductase</keyword>
<sequence>MSTKTAFITGTTSGFGLAIANRLASLGCNLIITGRRRERLETEAADIRSHYGVEVLPLCFDVRDREVCRQTVESLPERWKQIDLLINNAGLAAGATPVQDGDIDDWERMIDTNVKGLLYISRFVIPLMVKRKSGHVINISSIAGVEVYPSGNVYCATKHAVNAITKGMRIDLLKENIKVSSISPGAAETEFSLVRYHGDQEKADAVYKGIVPLNAEDIADAVEFIVTRPPHVNINDILLTPVRQANTYVYHREG</sequence>
<dbReference type="EMBL" id="JACHYB010000002">
    <property type="protein sequence ID" value="MBB3188424.1"/>
    <property type="molecule type" value="Genomic_DNA"/>
</dbReference>
<name>A0A7W5DTR7_9PORP</name>
<dbReference type="PRINTS" id="PR00080">
    <property type="entry name" value="SDRFAMILY"/>
</dbReference>
<dbReference type="PANTHER" id="PTHR42901:SF1">
    <property type="entry name" value="ALCOHOL DEHYDROGENASE"/>
    <property type="match status" value="1"/>
</dbReference>
<protein>
    <submittedName>
        <fullName evidence="4">NADP-dependent 3-hydroxy acid dehydrogenase YdfG</fullName>
    </submittedName>
</protein>
<dbReference type="Proteomes" id="UP000544222">
    <property type="component" value="Unassembled WGS sequence"/>
</dbReference>
<keyword evidence="5" id="KW-1185">Reference proteome</keyword>
<comment type="caution">
    <text evidence="4">The sequence shown here is derived from an EMBL/GenBank/DDBJ whole genome shotgun (WGS) entry which is preliminary data.</text>
</comment>
<dbReference type="GO" id="GO:0016616">
    <property type="term" value="F:oxidoreductase activity, acting on the CH-OH group of donors, NAD or NADP as acceptor"/>
    <property type="evidence" value="ECO:0007669"/>
    <property type="project" value="UniProtKB-ARBA"/>
</dbReference>
<dbReference type="InterPro" id="IPR036291">
    <property type="entry name" value="NAD(P)-bd_dom_sf"/>
</dbReference>
<evidence type="ECO:0000256" key="2">
    <source>
        <dbReference type="ARBA" id="ARBA00023002"/>
    </source>
</evidence>
<dbReference type="Pfam" id="PF00106">
    <property type="entry name" value="adh_short"/>
    <property type="match status" value="1"/>
</dbReference>
<evidence type="ECO:0000256" key="3">
    <source>
        <dbReference type="RuleBase" id="RU000363"/>
    </source>
</evidence>
<comment type="similarity">
    <text evidence="1 3">Belongs to the short-chain dehydrogenases/reductases (SDR) family.</text>
</comment>
<dbReference type="InterPro" id="IPR002347">
    <property type="entry name" value="SDR_fam"/>
</dbReference>
<dbReference type="InterPro" id="IPR020904">
    <property type="entry name" value="Sc_DH/Rdtase_CS"/>
</dbReference>
<evidence type="ECO:0000313" key="4">
    <source>
        <dbReference type="EMBL" id="MBB3188424.1"/>
    </source>
</evidence>
<organism evidence="4 5">
    <name type="scientific">Microbacter margulisiae</name>
    <dbReference type="NCBI Taxonomy" id="1350067"/>
    <lineage>
        <taxon>Bacteria</taxon>
        <taxon>Pseudomonadati</taxon>
        <taxon>Bacteroidota</taxon>
        <taxon>Bacteroidia</taxon>
        <taxon>Bacteroidales</taxon>
        <taxon>Porphyromonadaceae</taxon>
        <taxon>Microbacter</taxon>
    </lineage>
</organism>
<reference evidence="4 5" key="1">
    <citation type="submission" date="2020-08" db="EMBL/GenBank/DDBJ databases">
        <title>Genomic Encyclopedia of Type Strains, Phase IV (KMG-IV): sequencing the most valuable type-strain genomes for metagenomic binning, comparative biology and taxonomic classification.</title>
        <authorList>
            <person name="Goeker M."/>
        </authorList>
    </citation>
    <scope>NUCLEOTIDE SEQUENCE [LARGE SCALE GENOMIC DNA]</scope>
    <source>
        <strain evidence="4 5">DSM 27471</strain>
    </source>
</reference>
<dbReference type="PANTHER" id="PTHR42901">
    <property type="entry name" value="ALCOHOL DEHYDROGENASE"/>
    <property type="match status" value="1"/>
</dbReference>
<dbReference type="Gene3D" id="3.40.50.720">
    <property type="entry name" value="NAD(P)-binding Rossmann-like Domain"/>
    <property type="match status" value="1"/>
</dbReference>
<dbReference type="PROSITE" id="PS00061">
    <property type="entry name" value="ADH_SHORT"/>
    <property type="match status" value="1"/>
</dbReference>
<dbReference type="FunFam" id="3.40.50.720:FF:000047">
    <property type="entry name" value="NADP-dependent L-serine/L-allo-threonine dehydrogenase"/>
    <property type="match status" value="1"/>
</dbReference>
<proteinExistence type="inferred from homology"/>
<evidence type="ECO:0000256" key="1">
    <source>
        <dbReference type="ARBA" id="ARBA00006484"/>
    </source>
</evidence>
<dbReference type="RefSeq" id="WP_183414169.1">
    <property type="nucleotide sequence ID" value="NZ_JACHYB010000002.1"/>
</dbReference>
<gene>
    <name evidence="4" type="ORF">FHX64_002622</name>
</gene>
<evidence type="ECO:0000313" key="5">
    <source>
        <dbReference type="Proteomes" id="UP000544222"/>
    </source>
</evidence>
<dbReference type="PRINTS" id="PR00081">
    <property type="entry name" value="GDHRDH"/>
</dbReference>